<organism evidence="3 4">
    <name type="scientific">Aquitalea magnusonii</name>
    <dbReference type="NCBI Taxonomy" id="332411"/>
    <lineage>
        <taxon>Bacteria</taxon>
        <taxon>Pseudomonadati</taxon>
        <taxon>Pseudomonadota</taxon>
        <taxon>Betaproteobacteria</taxon>
        <taxon>Neisseriales</taxon>
        <taxon>Chromobacteriaceae</taxon>
        <taxon>Aquitalea</taxon>
    </lineage>
</organism>
<comment type="caution">
    <text evidence="3">The sequence shown here is derived from an EMBL/GenBank/DDBJ whole genome shotgun (WGS) entry which is preliminary data.</text>
</comment>
<dbReference type="InterPro" id="IPR016087">
    <property type="entry name" value="Chalcone_isomerase"/>
</dbReference>
<feature type="chain" id="PRO_5016298362" evidence="1">
    <location>
        <begin position="20"/>
        <end position="171"/>
    </location>
</feature>
<sequence>MPRSLLLSLLLLCSSPAHADWSQDITPALLVGQGDYQFLGMPIYTARLWVAEKPFDPAHRFALSLTYHHHITKSRLINTSLDEIQRIQGAALPAEKLAAWRAALEQAIDEVEMGDSLTGVYLPGVGVNFYHNGRMTAAIKDADFARSFFAIWLSAKSRDTSLRSHLLGSAQ</sequence>
<keyword evidence="1" id="KW-0732">Signal</keyword>
<dbReference type="Proteomes" id="UP000248395">
    <property type="component" value="Unassembled WGS sequence"/>
</dbReference>
<protein>
    <submittedName>
        <fullName evidence="3">Chalcone isomerase-like protein</fullName>
    </submittedName>
</protein>
<dbReference type="Pfam" id="PF16036">
    <property type="entry name" value="Chalcone_3"/>
    <property type="match status" value="1"/>
</dbReference>
<dbReference type="OrthoDB" id="8527419at2"/>
<feature type="signal peptide" evidence="1">
    <location>
        <begin position="1"/>
        <end position="19"/>
    </location>
</feature>
<keyword evidence="4" id="KW-1185">Reference proteome</keyword>
<dbReference type="EMBL" id="QJKC01000026">
    <property type="protein sequence ID" value="PXX40127.1"/>
    <property type="molecule type" value="Genomic_DNA"/>
</dbReference>
<gene>
    <name evidence="3" type="ORF">DFR38_1262</name>
</gene>
<accession>A0A318J1I2</accession>
<proteinExistence type="predicted"/>
<dbReference type="GO" id="GO:0016853">
    <property type="term" value="F:isomerase activity"/>
    <property type="evidence" value="ECO:0007669"/>
    <property type="project" value="UniProtKB-KW"/>
</dbReference>
<dbReference type="RefSeq" id="WP_146216022.1">
    <property type="nucleotide sequence ID" value="NZ_LNQU01000175.1"/>
</dbReference>
<evidence type="ECO:0000256" key="1">
    <source>
        <dbReference type="SAM" id="SignalP"/>
    </source>
</evidence>
<evidence type="ECO:0000313" key="3">
    <source>
        <dbReference type="EMBL" id="PXX40127.1"/>
    </source>
</evidence>
<feature type="domain" description="Chalcone isomerase" evidence="2">
    <location>
        <begin position="59"/>
        <end position="168"/>
    </location>
</feature>
<evidence type="ECO:0000313" key="4">
    <source>
        <dbReference type="Proteomes" id="UP000248395"/>
    </source>
</evidence>
<reference evidence="3 4" key="1">
    <citation type="submission" date="2018-05" db="EMBL/GenBank/DDBJ databases">
        <title>Genomic Encyclopedia of Type Strains, Phase IV (KMG-IV): sequencing the most valuable type-strain genomes for metagenomic binning, comparative biology and taxonomic classification.</title>
        <authorList>
            <person name="Goeker M."/>
        </authorList>
    </citation>
    <scope>NUCLEOTIDE SEQUENCE [LARGE SCALE GENOMIC DNA]</scope>
    <source>
        <strain evidence="3 4">DSM 25134</strain>
    </source>
</reference>
<evidence type="ECO:0000259" key="2">
    <source>
        <dbReference type="Pfam" id="PF16036"/>
    </source>
</evidence>
<keyword evidence="3" id="KW-0413">Isomerase</keyword>
<name>A0A318J1I2_9NEIS</name>
<dbReference type="AlphaFoldDB" id="A0A318J1I2"/>